<reference evidence="1 2" key="1">
    <citation type="submission" date="2019-01" db="EMBL/GenBank/DDBJ databases">
        <title>Florfenicol resistance in Enterobacteriaceae and whole-genome sequence analysis of florfenicol-resistant Leclercia adecarboxylata strain R25.</title>
        <authorList>
            <person name="Bao Q."/>
            <person name="Ying Y."/>
        </authorList>
    </citation>
    <scope>NUCLEOTIDE SEQUENCE [LARGE SCALE GENOMIC DNA]</scope>
    <source>
        <strain evidence="1 2">R25</strain>
    </source>
</reference>
<evidence type="ECO:0000313" key="1">
    <source>
        <dbReference type="EMBL" id="QDK21226.1"/>
    </source>
</evidence>
<protein>
    <submittedName>
        <fullName evidence="1">Uncharacterized protein</fullName>
    </submittedName>
</protein>
<organism evidence="1 2">
    <name type="scientific">Leclercia adecarboxylata</name>
    <dbReference type="NCBI Taxonomy" id="83655"/>
    <lineage>
        <taxon>Bacteria</taxon>
        <taxon>Pseudomonadati</taxon>
        <taxon>Pseudomonadota</taxon>
        <taxon>Gammaproteobacteria</taxon>
        <taxon>Enterobacterales</taxon>
        <taxon>Enterobacteriaceae</taxon>
        <taxon>Leclercia</taxon>
    </lineage>
</organism>
<dbReference type="AlphaFoldDB" id="A0AAP9DED0"/>
<evidence type="ECO:0000313" key="2">
    <source>
        <dbReference type="Proteomes" id="UP000317812"/>
    </source>
</evidence>
<dbReference type="Proteomes" id="UP000317812">
    <property type="component" value="Chromosome"/>
</dbReference>
<dbReference type="EMBL" id="CP035382">
    <property type="protein sequence ID" value="QDK21226.1"/>
    <property type="molecule type" value="Genomic_DNA"/>
</dbReference>
<proteinExistence type="predicted"/>
<gene>
    <name evidence="1" type="ORF">ES815_10340</name>
</gene>
<name>A0AAP9DED0_9ENTR</name>
<accession>A0AAP9DED0</accession>
<sequence length="173" mass="19011">MTGFAKQYYQEDISIPEIAAAFPLSPVVTIGNKAIQMETTSLTDIADIPIQIDSSARWLCLHSKDGINYWFISDNEMGRGLLTAIAMAKDGNYKECVASPASIRVSIGKRSLLDASRQDIAQSFGNNEEIKKEAVLFYQETPVQGGFIQSNTVSYYFNGEKVRGVIVGQITSN</sequence>